<dbReference type="PANTHER" id="PTHR43004:SF19">
    <property type="entry name" value="BINDING MONOOXYGENASE, PUTATIVE (JCVI)-RELATED"/>
    <property type="match status" value="1"/>
</dbReference>
<comment type="cofactor">
    <cofactor evidence="1">
        <name>FAD</name>
        <dbReference type="ChEBI" id="CHEBI:57692"/>
    </cofactor>
</comment>
<evidence type="ECO:0000313" key="7">
    <source>
        <dbReference type="Proteomes" id="UP001610446"/>
    </source>
</evidence>
<reference evidence="6 7" key="1">
    <citation type="submission" date="2024-07" db="EMBL/GenBank/DDBJ databases">
        <title>Section-level genome sequencing and comparative genomics of Aspergillus sections Usti and Cavernicolus.</title>
        <authorList>
            <consortium name="Lawrence Berkeley National Laboratory"/>
            <person name="Nybo J.L."/>
            <person name="Vesth T.C."/>
            <person name="Theobald S."/>
            <person name="Frisvad J.C."/>
            <person name="Larsen T.O."/>
            <person name="Kjaerboelling I."/>
            <person name="Rothschild-Mancinelli K."/>
            <person name="Lyhne E.K."/>
            <person name="Kogle M.E."/>
            <person name="Barry K."/>
            <person name="Clum A."/>
            <person name="Na H."/>
            <person name="Ledsgaard L."/>
            <person name="Lin J."/>
            <person name="Lipzen A."/>
            <person name="Kuo A."/>
            <person name="Riley R."/>
            <person name="Mondo S."/>
            <person name="Labutti K."/>
            <person name="Haridas S."/>
            <person name="Pangalinan J."/>
            <person name="Salamov A.A."/>
            <person name="Simmons B.A."/>
            <person name="Magnuson J.K."/>
            <person name="Chen J."/>
            <person name="Drula E."/>
            <person name="Henrissat B."/>
            <person name="Wiebenga A."/>
            <person name="Lubbers R.J."/>
            <person name="Gomes A.C."/>
            <person name="Makela M.R."/>
            <person name="Stajich J."/>
            <person name="Grigoriev I.V."/>
            <person name="Mortensen U.H."/>
            <person name="De Vries R.P."/>
            <person name="Baker S.E."/>
            <person name="Andersen M.R."/>
        </authorList>
    </citation>
    <scope>NUCLEOTIDE SEQUENCE [LARGE SCALE GENOMIC DNA]</scope>
    <source>
        <strain evidence="6 7">CBS 123904</strain>
    </source>
</reference>
<dbReference type="PANTHER" id="PTHR43004">
    <property type="entry name" value="TRK SYSTEM POTASSIUM UPTAKE PROTEIN"/>
    <property type="match status" value="1"/>
</dbReference>
<evidence type="ECO:0000256" key="2">
    <source>
        <dbReference type="ARBA" id="ARBA00022630"/>
    </source>
</evidence>
<dbReference type="Gene3D" id="3.40.30.120">
    <property type="match status" value="1"/>
</dbReference>
<accession>A0ABR4K2A8</accession>
<dbReference type="PRINTS" id="PR00420">
    <property type="entry name" value="RNGMNOXGNASE"/>
</dbReference>
<keyword evidence="3" id="KW-0274">FAD</keyword>
<keyword evidence="7" id="KW-1185">Reference proteome</keyword>
<dbReference type="InterPro" id="IPR036188">
    <property type="entry name" value="FAD/NAD-bd_sf"/>
</dbReference>
<comment type="caution">
    <text evidence="6">The sequence shown here is derived from an EMBL/GenBank/DDBJ whole genome shotgun (WGS) entry which is preliminary data.</text>
</comment>
<sequence>MPGLPETSRTTVLIIGGGPTGLTAALLLASHGLRITVVERHTSRTAQPKAHAINPRSLEIFRQLGLDTAQLRAGDGVPPADGDTVRFAVSMAGRELGTLPYERQGEETLEITPEPLFNVPQPRLEDWLLRAVERCGLVEYFEGVQWEECTSATSSTEEKEDGYGGAVLTSTLLNRSTNTTHTVHSLYILDCGGANSRARSKLAIPFEPLPEYVQNEVHHVSVHIRADLSAFPPSTLLWAVSPEVEGTFICYGRKTDWVFVTYYNPRETPRERFDEAAIGEKVSYEIQSITVWSTWPRTAEVYESPRFPGHAFVVGDAAHAFPPTGGLGVNTGIADAHNLVWKIAAVEKGWTKRGRRGANGINGSVVNGNSSSSNASLLASYHAERRPIAVANARQSVKNQVKLFKLKAALRGPPEVGEDAYGAWKQRLDAELENNREHFDSINLQIGYVYADKEAQSAPPCDCYIPSGVPGARLPHTWVSPLRGENGNSKGRVSVLDLVDGTSFALFVGAGDWDGLDALDKSPVPIRVLRLGVDFEVADPSWLDVVGLSGDGKGLLVRPDQHILGSVRGVADVEALLEGLLSPR</sequence>
<proteinExistence type="predicted"/>
<feature type="domain" description="FAD-binding" evidence="5">
    <location>
        <begin position="9"/>
        <end position="353"/>
    </location>
</feature>
<evidence type="ECO:0000256" key="3">
    <source>
        <dbReference type="ARBA" id="ARBA00022827"/>
    </source>
</evidence>
<organism evidence="6 7">
    <name type="scientific">Aspergillus pseudoustus</name>
    <dbReference type="NCBI Taxonomy" id="1810923"/>
    <lineage>
        <taxon>Eukaryota</taxon>
        <taxon>Fungi</taxon>
        <taxon>Dikarya</taxon>
        <taxon>Ascomycota</taxon>
        <taxon>Pezizomycotina</taxon>
        <taxon>Eurotiomycetes</taxon>
        <taxon>Eurotiomycetidae</taxon>
        <taxon>Eurotiales</taxon>
        <taxon>Aspergillaceae</taxon>
        <taxon>Aspergillus</taxon>
        <taxon>Aspergillus subgen. Nidulantes</taxon>
    </lineage>
</organism>
<evidence type="ECO:0000313" key="6">
    <source>
        <dbReference type="EMBL" id="KAL2846458.1"/>
    </source>
</evidence>
<dbReference type="SUPFAM" id="SSF51905">
    <property type="entry name" value="FAD/NAD(P)-binding domain"/>
    <property type="match status" value="1"/>
</dbReference>
<evidence type="ECO:0000256" key="1">
    <source>
        <dbReference type="ARBA" id="ARBA00001974"/>
    </source>
</evidence>
<protein>
    <submittedName>
        <fullName evidence="6">FAD binding domain-containing protein</fullName>
    </submittedName>
</protein>
<evidence type="ECO:0000256" key="4">
    <source>
        <dbReference type="ARBA" id="ARBA00023002"/>
    </source>
</evidence>
<dbReference type="Gene3D" id="3.50.50.60">
    <property type="entry name" value="FAD/NAD(P)-binding domain"/>
    <property type="match status" value="1"/>
</dbReference>
<name>A0ABR4K2A8_9EURO</name>
<dbReference type="EMBL" id="JBFXLU010000063">
    <property type="protein sequence ID" value="KAL2846458.1"/>
    <property type="molecule type" value="Genomic_DNA"/>
</dbReference>
<keyword evidence="4" id="KW-0560">Oxidoreductase</keyword>
<dbReference type="Gene3D" id="3.30.9.10">
    <property type="entry name" value="D-Amino Acid Oxidase, subunit A, domain 2"/>
    <property type="match status" value="1"/>
</dbReference>
<evidence type="ECO:0000259" key="5">
    <source>
        <dbReference type="Pfam" id="PF01494"/>
    </source>
</evidence>
<gene>
    <name evidence="6" type="ORF">BJY01DRAFT_263323</name>
</gene>
<dbReference type="Proteomes" id="UP001610446">
    <property type="component" value="Unassembled WGS sequence"/>
</dbReference>
<dbReference type="Pfam" id="PF01494">
    <property type="entry name" value="FAD_binding_3"/>
    <property type="match status" value="1"/>
</dbReference>
<keyword evidence="2" id="KW-0285">Flavoprotein</keyword>
<dbReference type="InterPro" id="IPR002938">
    <property type="entry name" value="FAD-bd"/>
</dbReference>
<dbReference type="InterPro" id="IPR050641">
    <property type="entry name" value="RIFMO-like"/>
</dbReference>